<gene>
    <name evidence="1" type="ORF">OR16_21848</name>
</gene>
<sequence length="65" mass="7342">MSAPDREYRWHPEFAASEAFGDALLRDADWQASLLATGPLVVSNERKQLRPASIAQRLPMFTQAR</sequence>
<comment type="caution">
    <text evidence="1">The sequence shown here is derived from an EMBL/GenBank/DDBJ whole genome shotgun (WGS) entry which is preliminary data.</text>
</comment>
<name>H1S8P8_9BURK</name>
<dbReference type="Proteomes" id="UP000005808">
    <property type="component" value="Unassembled WGS sequence"/>
</dbReference>
<dbReference type="EMBL" id="AHJE01000053">
    <property type="protein sequence ID" value="EHP41090.1"/>
    <property type="molecule type" value="Genomic_DNA"/>
</dbReference>
<organism evidence="1 2">
    <name type="scientific">Cupriavidus basilensis OR16</name>
    <dbReference type="NCBI Taxonomy" id="1127483"/>
    <lineage>
        <taxon>Bacteria</taxon>
        <taxon>Pseudomonadati</taxon>
        <taxon>Pseudomonadota</taxon>
        <taxon>Betaproteobacteria</taxon>
        <taxon>Burkholderiales</taxon>
        <taxon>Burkholderiaceae</taxon>
        <taxon>Cupriavidus</taxon>
    </lineage>
</organism>
<accession>H1S8P8</accession>
<dbReference type="AlphaFoldDB" id="H1S8P8"/>
<proteinExistence type="predicted"/>
<dbReference type="RefSeq" id="WP_006159802.1">
    <property type="nucleotide sequence ID" value="NZ_AHJE01000053.1"/>
</dbReference>
<reference evidence="1 2" key="1">
    <citation type="journal article" date="2012" name="J. Bacteriol.">
        <title>De Novo Genome Project of Cupriavidus basilensis OR16.</title>
        <authorList>
            <person name="Cserhati M."/>
            <person name="Kriszt B."/>
            <person name="Szoboszlay S."/>
            <person name="Toth A."/>
            <person name="Szabo I."/>
            <person name="Tancsics A."/>
            <person name="Nagy I."/>
            <person name="Horvath B."/>
            <person name="Nagy I."/>
            <person name="Kukolya J."/>
        </authorList>
    </citation>
    <scope>NUCLEOTIDE SEQUENCE [LARGE SCALE GENOMIC DNA]</scope>
    <source>
        <strain evidence="1 2">OR16</strain>
    </source>
</reference>
<evidence type="ECO:0000313" key="1">
    <source>
        <dbReference type="EMBL" id="EHP41090.1"/>
    </source>
</evidence>
<evidence type="ECO:0000313" key="2">
    <source>
        <dbReference type="Proteomes" id="UP000005808"/>
    </source>
</evidence>
<dbReference type="PATRIC" id="fig|1127483.3.peg.4368"/>
<protein>
    <submittedName>
        <fullName evidence="1">Uncharacterized protein</fullName>
    </submittedName>
</protein>